<keyword evidence="8" id="KW-1185">Reference proteome</keyword>
<evidence type="ECO:0000256" key="5">
    <source>
        <dbReference type="SAM" id="MobiDB-lite"/>
    </source>
</evidence>
<keyword evidence="1" id="KW-0227">DNA damage</keyword>
<dbReference type="Pfam" id="PF12705">
    <property type="entry name" value="PDDEXK_1"/>
    <property type="match status" value="1"/>
</dbReference>
<keyword evidence="2" id="KW-0347">Helicase</keyword>
<keyword evidence="2" id="KW-0378">Hydrolase</keyword>
<name>A0ABR5F8F9_9ACTN</name>
<organism evidence="7 8">
    <name type="scientific">Protofrankia coriariae</name>
    <dbReference type="NCBI Taxonomy" id="1562887"/>
    <lineage>
        <taxon>Bacteria</taxon>
        <taxon>Bacillati</taxon>
        <taxon>Actinomycetota</taxon>
        <taxon>Actinomycetes</taxon>
        <taxon>Frankiales</taxon>
        <taxon>Frankiaceae</taxon>
        <taxon>Protofrankia</taxon>
    </lineage>
</organism>
<dbReference type="InterPro" id="IPR011335">
    <property type="entry name" value="Restrct_endonuc-II-like"/>
</dbReference>
<evidence type="ECO:0000256" key="2">
    <source>
        <dbReference type="ARBA" id="ARBA00022806"/>
    </source>
</evidence>
<evidence type="ECO:0000313" key="8">
    <source>
        <dbReference type="Proteomes" id="UP000035425"/>
    </source>
</evidence>
<dbReference type="InterPro" id="IPR038726">
    <property type="entry name" value="PDDEXK_AddAB-type"/>
</dbReference>
<gene>
    <name evidence="7" type="ORF">FrCorBMG51_00210</name>
</gene>
<sequence length="281" mass="31310">MDQLQLDGMPRRLFVCTPSKLSAFAECPRRYRMAYLDRPAPVKGPPWAHNSLGSSVHNALRAWWDEPLARRTPTRAAHLVRLLWIVDGWRDAEQSTTWRERAAEMVGRYVATLDPAREPRAVERQVAARTDRLALSGRVDRLDDRDGELVVVDYKTGRRPPTDDDARVSPALALYALAVSRTLRRPCWRVELHHLPTGTVASAEHDEASLGRQLRRAEALADDAERAAEALRGGAGPDAAFPPQPGRLCSWCDYRRHCPEGRAAAPDRAPWDAVAAAEPPG</sequence>
<dbReference type="SUPFAM" id="SSF52980">
    <property type="entry name" value="Restriction endonuclease-like"/>
    <property type="match status" value="1"/>
</dbReference>
<feature type="domain" description="PD-(D/E)XK endonuclease-like" evidence="6">
    <location>
        <begin position="17"/>
        <end position="259"/>
    </location>
</feature>
<protein>
    <submittedName>
        <fullName evidence="7">Recombinase RecB</fullName>
    </submittedName>
</protein>
<accession>A0ABR5F8F9</accession>
<feature type="coiled-coil region" evidence="4">
    <location>
        <begin position="207"/>
        <end position="234"/>
    </location>
</feature>
<evidence type="ECO:0000256" key="4">
    <source>
        <dbReference type="SAM" id="Coils"/>
    </source>
</evidence>
<keyword evidence="4" id="KW-0175">Coiled coil</keyword>
<keyword evidence="2" id="KW-0547">Nucleotide-binding</keyword>
<evidence type="ECO:0000256" key="1">
    <source>
        <dbReference type="ARBA" id="ARBA00022763"/>
    </source>
</evidence>
<reference evidence="7 8" key="1">
    <citation type="submission" date="2014-12" db="EMBL/GenBank/DDBJ databases">
        <title>Frankia sp. BMG5.1 draft genome.</title>
        <authorList>
            <person name="Gtari M."/>
            <person name="Ghodhbane-Gtari F."/>
            <person name="Nouioui I."/>
            <person name="Ktari A."/>
            <person name="Hezbri K."/>
            <person name="Mimouni W."/>
            <person name="Sbissi I."/>
            <person name="Ayari A."/>
            <person name="Yamanaka T."/>
            <person name="Normand P."/>
            <person name="Tisa L.S."/>
            <person name="Boudabous A."/>
        </authorList>
    </citation>
    <scope>NUCLEOTIDE SEQUENCE [LARGE SCALE GENOMIC DNA]</scope>
    <source>
        <strain evidence="7 8">BMG5.1</strain>
    </source>
</reference>
<dbReference type="Proteomes" id="UP000035425">
    <property type="component" value="Unassembled WGS sequence"/>
</dbReference>
<keyword evidence="3" id="KW-0234">DNA repair</keyword>
<dbReference type="EMBL" id="JWIO01000001">
    <property type="protein sequence ID" value="KLL13015.1"/>
    <property type="molecule type" value="Genomic_DNA"/>
</dbReference>
<evidence type="ECO:0000259" key="6">
    <source>
        <dbReference type="Pfam" id="PF12705"/>
    </source>
</evidence>
<keyword evidence="2" id="KW-0067">ATP-binding</keyword>
<evidence type="ECO:0000313" key="7">
    <source>
        <dbReference type="EMBL" id="KLL13015.1"/>
    </source>
</evidence>
<proteinExistence type="predicted"/>
<dbReference type="Gene3D" id="3.90.320.10">
    <property type="match status" value="1"/>
</dbReference>
<comment type="caution">
    <text evidence="7">The sequence shown here is derived from an EMBL/GenBank/DDBJ whole genome shotgun (WGS) entry which is preliminary data.</text>
</comment>
<dbReference type="RefSeq" id="WP_047221144.1">
    <property type="nucleotide sequence ID" value="NZ_JWIO01000001.1"/>
</dbReference>
<feature type="region of interest" description="Disordered" evidence="5">
    <location>
        <begin position="262"/>
        <end position="281"/>
    </location>
</feature>
<evidence type="ECO:0000256" key="3">
    <source>
        <dbReference type="ARBA" id="ARBA00023204"/>
    </source>
</evidence>
<dbReference type="InterPro" id="IPR011604">
    <property type="entry name" value="PDDEXK-like_dom_sf"/>
</dbReference>